<dbReference type="AlphaFoldDB" id="A0A9W9JAL0"/>
<reference evidence="1" key="1">
    <citation type="submission" date="2022-11" db="EMBL/GenBank/DDBJ databases">
        <authorList>
            <person name="Petersen C."/>
        </authorList>
    </citation>
    <scope>NUCLEOTIDE SEQUENCE</scope>
    <source>
        <strain evidence="1">IBT 20477</strain>
    </source>
</reference>
<comment type="caution">
    <text evidence="1">The sequence shown here is derived from an EMBL/GenBank/DDBJ whole genome shotgun (WGS) entry which is preliminary data.</text>
</comment>
<evidence type="ECO:0000313" key="1">
    <source>
        <dbReference type="EMBL" id="KAJ5192381.1"/>
    </source>
</evidence>
<keyword evidence="2" id="KW-1185">Reference proteome</keyword>
<dbReference type="EMBL" id="JAPQKQ010000006">
    <property type="protein sequence ID" value="KAJ5192381.1"/>
    <property type="molecule type" value="Genomic_DNA"/>
</dbReference>
<protein>
    <submittedName>
        <fullName evidence="1">Uncharacterized protein</fullName>
    </submittedName>
</protein>
<proteinExistence type="predicted"/>
<gene>
    <name evidence="1" type="ORF">N7449_008523</name>
</gene>
<sequence>MPCGSKITYDFNNNEHQLECLNAVRVGNNRDVAQSAGLRKNIIIQVVEVDFFTPYVGANLELFWTIFQCID</sequence>
<evidence type="ECO:0000313" key="2">
    <source>
        <dbReference type="Proteomes" id="UP001150942"/>
    </source>
</evidence>
<accession>A0A9W9JAL0</accession>
<dbReference type="Proteomes" id="UP001150942">
    <property type="component" value="Unassembled WGS sequence"/>
</dbReference>
<name>A0A9W9JAL0_9EURO</name>
<reference evidence="1" key="2">
    <citation type="journal article" date="2023" name="IMA Fungus">
        <title>Comparative genomic study of the Penicillium genus elucidates a diverse pangenome and 15 lateral gene transfer events.</title>
        <authorList>
            <person name="Petersen C."/>
            <person name="Sorensen T."/>
            <person name="Nielsen M.R."/>
            <person name="Sondergaard T.E."/>
            <person name="Sorensen J.L."/>
            <person name="Fitzpatrick D.A."/>
            <person name="Frisvad J.C."/>
            <person name="Nielsen K.L."/>
        </authorList>
    </citation>
    <scope>NUCLEOTIDE SEQUENCE</scope>
    <source>
        <strain evidence="1">IBT 20477</strain>
    </source>
</reference>
<organism evidence="1 2">
    <name type="scientific">Penicillium cf. viridicatum</name>
    <dbReference type="NCBI Taxonomy" id="2972119"/>
    <lineage>
        <taxon>Eukaryota</taxon>
        <taxon>Fungi</taxon>
        <taxon>Dikarya</taxon>
        <taxon>Ascomycota</taxon>
        <taxon>Pezizomycotina</taxon>
        <taxon>Eurotiomycetes</taxon>
        <taxon>Eurotiomycetidae</taxon>
        <taxon>Eurotiales</taxon>
        <taxon>Aspergillaceae</taxon>
        <taxon>Penicillium</taxon>
    </lineage>
</organism>